<evidence type="ECO:0000256" key="3">
    <source>
        <dbReference type="ARBA" id="ARBA00022553"/>
    </source>
</evidence>
<comment type="subcellular location">
    <subcellularLocation>
        <location evidence="1">Cytoplasm</location>
    </subcellularLocation>
</comment>
<proteinExistence type="predicted"/>
<dbReference type="PROSITE" id="PS50110">
    <property type="entry name" value="RESPONSE_REGULATORY"/>
    <property type="match status" value="1"/>
</dbReference>
<evidence type="ECO:0000256" key="7">
    <source>
        <dbReference type="ARBA" id="ARBA00023163"/>
    </source>
</evidence>
<organism evidence="11 12">
    <name type="scientific">Paenibacillus aceris</name>
    <dbReference type="NCBI Taxonomy" id="869555"/>
    <lineage>
        <taxon>Bacteria</taxon>
        <taxon>Bacillati</taxon>
        <taxon>Bacillota</taxon>
        <taxon>Bacilli</taxon>
        <taxon>Bacillales</taxon>
        <taxon>Paenibacillaceae</taxon>
        <taxon>Paenibacillus</taxon>
    </lineage>
</organism>
<evidence type="ECO:0000259" key="9">
    <source>
        <dbReference type="PROSITE" id="PS01124"/>
    </source>
</evidence>
<dbReference type="EMBL" id="JAGGKV010000014">
    <property type="protein sequence ID" value="MBP1965510.1"/>
    <property type="molecule type" value="Genomic_DNA"/>
</dbReference>
<dbReference type="InterPro" id="IPR009057">
    <property type="entry name" value="Homeodomain-like_sf"/>
</dbReference>
<dbReference type="PANTHER" id="PTHR42713:SF3">
    <property type="entry name" value="TRANSCRIPTIONAL REGULATORY PROTEIN HPTR"/>
    <property type="match status" value="1"/>
</dbReference>
<dbReference type="Gene3D" id="1.10.10.60">
    <property type="entry name" value="Homeodomain-like"/>
    <property type="match status" value="2"/>
</dbReference>
<dbReference type="PRINTS" id="PR00032">
    <property type="entry name" value="HTHARAC"/>
</dbReference>
<protein>
    <submittedName>
        <fullName evidence="11">Two-component system response regulator YesN</fullName>
    </submittedName>
</protein>
<dbReference type="SUPFAM" id="SSF46689">
    <property type="entry name" value="Homeodomain-like"/>
    <property type="match status" value="1"/>
</dbReference>
<dbReference type="PROSITE" id="PS00041">
    <property type="entry name" value="HTH_ARAC_FAMILY_1"/>
    <property type="match status" value="1"/>
</dbReference>
<dbReference type="Pfam" id="PF12833">
    <property type="entry name" value="HTH_18"/>
    <property type="match status" value="1"/>
</dbReference>
<evidence type="ECO:0000256" key="5">
    <source>
        <dbReference type="ARBA" id="ARBA00023015"/>
    </source>
</evidence>
<evidence type="ECO:0000313" key="12">
    <source>
        <dbReference type="Proteomes" id="UP001519344"/>
    </source>
</evidence>
<dbReference type="Proteomes" id="UP001519344">
    <property type="component" value="Unassembled WGS sequence"/>
</dbReference>
<sequence length="567" mass="64589">MKTLEREFNCSYPTEEVRILLNLLIVEDELTTREGLHNMIDWGALGIQVCGQASNGLEALTMINAGSVDLLLSDIRMPIMDGLQLLTEIHNKQLDIPSVLLTGYSDFEYAQRALRLGALDYILKPCPPREIASVFEQVVLKVLNKRQNEHDWNGLQYQLNENNSIVKSQTLLEWLHQPKRANENRSEQARRLGISISDQHAIVIAIQPDGKPLQELNYNRTDLQLIQFATTNIVQETLEQCLRQPVEVIKDQNGIAAICSGTYELLIEKLTDGLSQLQRNLERYLKITVSIGISRSKTSLDQLAEAYKEANTALQLRFYRGLSGIYFYTEAEAIQLELPSAQVETERVKLEPMIIDHLRSGLYAEALNLTEQWLDFFHAEHAQTRTEINLQTISLMARLMQLGKEQELAVSGWSDNLIEMADQVQRVETLEDLSGLVYKSIQQFVELRNPHKTPRRKVQQAVEMIAQDYNSAALSLAGVAKELFVSSTYLSTLFKQELGINFLDYVHQYRIEKAKAHLQAGTHKIQTIAREVGYFDEAHFTRTFKKWTGLSPSQYKKEALDPVKSPT</sequence>
<reference evidence="11 12" key="1">
    <citation type="submission" date="2021-03" db="EMBL/GenBank/DDBJ databases">
        <title>Genomic Encyclopedia of Type Strains, Phase IV (KMG-IV): sequencing the most valuable type-strain genomes for metagenomic binning, comparative biology and taxonomic classification.</title>
        <authorList>
            <person name="Goeker M."/>
        </authorList>
    </citation>
    <scope>NUCLEOTIDE SEQUENCE [LARGE SCALE GENOMIC DNA]</scope>
    <source>
        <strain evidence="11 12">DSM 24950</strain>
    </source>
</reference>
<dbReference type="PROSITE" id="PS01124">
    <property type="entry name" value="HTH_ARAC_FAMILY_2"/>
    <property type="match status" value="1"/>
</dbReference>
<evidence type="ECO:0000313" key="11">
    <source>
        <dbReference type="EMBL" id="MBP1965510.1"/>
    </source>
</evidence>
<dbReference type="Pfam" id="PF17853">
    <property type="entry name" value="GGDEF_2"/>
    <property type="match status" value="1"/>
</dbReference>
<keyword evidence="6" id="KW-0238">DNA-binding</keyword>
<evidence type="ECO:0000256" key="2">
    <source>
        <dbReference type="ARBA" id="ARBA00022490"/>
    </source>
</evidence>
<dbReference type="InterPro" id="IPR020449">
    <property type="entry name" value="Tscrpt_reg_AraC-type_HTH"/>
</dbReference>
<dbReference type="Gene3D" id="3.40.50.2300">
    <property type="match status" value="1"/>
</dbReference>
<keyword evidence="2" id="KW-0963">Cytoplasm</keyword>
<evidence type="ECO:0000256" key="4">
    <source>
        <dbReference type="ARBA" id="ARBA00023012"/>
    </source>
</evidence>
<keyword evidence="5" id="KW-0805">Transcription regulation</keyword>
<dbReference type="Pfam" id="PF00072">
    <property type="entry name" value="Response_reg"/>
    <property type="match status" value="1"/>
</dbReference>
<feature type="domain" description="Response regulatory" evidence="10">
    <location>
        <begin position="22"/>
        <end position="139"/>
    </location>
</feature>
<dbReference type="RefSeq" id="WP_167052441.1">
    <property type="nucleotide sequence ID" value="NZ_JAAOZR010000003.1"/>
</dbReference>
<dbReference type="CDD" id="cd17536">
    <property type="entry name" value="REC_YesN-like"/>
    <property type="match status" value="1"/>
</dbReference>
<dbReference type="InterPro" id="IPR051552">
    <property type="entry name" value="HptR"/>
</dbReference>
<evidence type="ECO:0000256" key="1">
    <source>
        <dbReference type="ARBA" id="ARBA00004496"/>
    </source>
</evidence>
<keyword evidence="7" id="KW-0804">Transcription</keyword>
<dbReference type="InterPro" id="IPR011006">
    <property type="entry name" value="CheY-like_superfamily"/>
</dbReference>
<dbReference type="SUPFAM" id="SSF52172">
    <property type="entry name" value="CheY-like"/>
    <property type="match status" value="1"/>
</dbReference>
<feature type="modified residue" description="4-aspartylphosphate" evidence="8">
    <location>
        <position position="74"/>
    </location>
</feature>
<dbReference type="InterPro" id="IPR041522">
    <property type="entry name" value="CdaR_GGDEF"/>
</dbReference>
<evidence type="ECO:0000256" key="6">
    <source>
        <dbReference type="ARBA" id="ARBA00023125"/>
    </source>
</evidence>
<dbReference type="InterPro" id="IPR018060">
    <property type="entry name" value="HTH_AraC"/>
</dbReference>
<dbReference type="InterPro" id="IPR018062">
    <property type="entry name" value="HTH_AraC-typ_CS"/>
</dbReference>
<dbReference type="SMART" id="SM00342">
    <property type="entry name" value="HTH_ARAC"/>
    <property type="match status" value="1"/>
</dbReference>
<accession>A0ABS4I453</accession>
<comment type="caution">
    <text evidence="11">The sequence shown here is derived from an EMBL/GenBank/DDBJ whole genome shotgun (WGS) entry which is preliminary data.</text>
</comment>
<dbReference type="SMART" id="SM00448">
    <property type="entry name" value="REC"/>
    <property type="match status" value="1"/>
</dbReference>
<keyword evidence="4" id="KW-0902">Two-component regulatory system</keyword>
<evidence type="ECO:0000256" key="8">
    <source>
        <dbReference type="PROSITE-ProRule" id="PRU00169"/>
    </source>
</evidence>
<gene>
    <name evidence="11" type="ORF">J2Z65_004748</name>
</gene>
<feature type="domain" description="HTH araC/xylS-type" evidence="9">
    <location>
        <begin position="459"/>
        <end position="558"/>
    </location>
</feature>
<dbReference type="InterPro" id="IPR001789">
    <property type="entry name" value="Sig_transdc_resp-reg_receiver"/>
</dbReference>
<dbReference type="PANTHER" id="PTHR42713">
    <property type="entry name" value="HISTIDINE KINASE-RELATED"/>
    <property type="match status" value="1"/>
</dbReference>
<name>A0ABS4I453_9BACL</name>
<keyword evidence="12" id="KW-1185">Reference proteome</keyword>
<keyword evidence="3 8" id="KW-0597">Phosphoprotein</keyword>
<evidence type="ECO:0000259" key="10">
    <source>
        <dbReference type="PROSITE" id="PS50110"/>
    </source>
</evidence>